<sequence length="101" mass="10930">MTIALTLRRASGHFQTSGKLTGLALLLGKAAHLLGKAENRGSATAPAALPPALAAEQSDRRALFCARRGRILVPHGFIKKTRKTPPDDPALAYRRNREFET</sequence>
<protein>
    <submittedName>
        <fullName evidence="2">Uncharacterized protein</fullName>
    </submittedName>
</protein>
<accession>A0AAI8MHZ1</accession>
<proteinExistence type="predicted"/>
<dbReference type="EMBL" id="AP012279">
    <property type="protein sequence ID" value="BAL78931.1"/>
    <property type="molecule type" value="Genomic_DNA"/>
</dbReference>
<evidence type="ECO:0000313" key="2">
    <source>
        <dbReference type="EMBL" id="BAL78931.1"/>
    </source>
</evidence>
<gene>
    <name evidence="2" type="ORF">S23_57400</name>
</gene>
<keyword evidence="3" id="KW-1185">Reference proteome</keyword>
<dbReference type="KEGG" id="brs:S23_57400"/>
<dbReference type="AlphaFoldDB" id="A0AAI8MHZ1"/>
<feature type="region of interest" description="Disordered" evidence="1">
    <location>
        <begin position="80"/>
        <end position="101"/>
    </location>
</feature>
<organism evidence="2 3">
    <name type="scientific">Bradyrhizobium cosmicum</name>
    <dbReference type="NCBI Taxonomy" id="1404864"/>
    <lineage>
        <taxon>Bacteria</taxon>
        <taxon>Pseudomonadati</taxon>
        <taxon>Pseudomonadota</taxon>
        <taxon>Alphaproteobacteria</taxon>
        <taxon>Hyphomicrobiales</taxon>
        <taxon>Nitrobacteraceae</taxon>
        <taxon>Bradyrhizobium</taxon>
    </lineage>
</organism>
<name>A0AAI8MHZ1_9BRAD</name>
<evidence type="ECO:0000256" key="1">
    <source>
        <dbReference type="SAM" id="MobiDB-lite"/>
    </source>
</evidence>
<dbReference type="Proteomes" id="UP000007886">
    <property type="component" value="Chromosome"/>
</dbReference>
<dbReference type="RefSeq" id="WP_015688203.1">
    <property type="nucleotide sequence ID" value="NC_017082.1"/>
</dbReference>
<reference evidence="2 3" key="1">
    <citation type="journal article" date="2012" name="Microbes Environ.">
        <title>Complete genome sequence of Bradyrhizobium sp. S23321: insights into symbiosis evolution in soil oligotrophs.</title>
        <authorList>
            <person name="Okubo T."/>
            <person name="Tsukui T."/>
            <person name="Maita H."/>
            <person name="Okamoto S."/>
            <person name="Oshima K."/>
            <person name="Fujisawa T."/>
            <person name="Saito A."/>
            <person name="Futamata H."/>
            <person name="Hattori R."/>
            <person name="Shimomura Y."/>
            <person name="Haruta S."/>
            <person name="Morimoto S."/>
            <person name="Wang Y."/>
            <person name="Sakai Y."/>
            <person name="Hattori M."/>
            <person name="Aizawa S."/>
            <person name="Nagashima K.V.P."/>
            <person name="Masuda S."/>
            <person name="Hattori T."/>
            <person name="Yamashita A."/>
            <person name="Bao Z."/>
            <person name="Hayatsu M."/>
            <person name="Kajiya-Kanegae H."/>
            <person name="Yoshinaga I."/>
            <person name="Sakamoto K."/>
            <person name="Toyota K."/>
            <person name="Nakao M."/>
            <person name="Kohara M."/>
            <person name="Anda M."/>
            <person name="Niwa R."/>
            <person name="Jung-Hwan P."/>
            <person name="Sameshima-Saito R."/>
            <person name="Tokuda S."/>
            <person name="Yamamoto S."/>
            <person name="Yamamoto S."/>
            <person name="Yokoyama T."/>
            <person name="Akutsu T."/>
            <person name="Nakamura Y."/>
            <person name="Nakahira-Yanaka Y."/>
            <person name="Takada Hoshino Y."/>
            <person name="Hirakawa H."/>
            <person name="Mitsui H."/>
            <person name="Terasawa K."/>
            <person name="Itakura M."/>
            <person name="Sato S."/>
            <person name="Ikeda-Ohtsubo W."/>
            <person name="Sakakura N."/>
            <person name="Kaminuma E."/>
            <person name="Minamisawa K."/>
        </authorList>
    </citation>
    <scope>NUCLEOTIDE SEQUENCE [LARGE SCALE GENOMIC DNA]</scope>
    <source>
        <strain evidence="2 3">S23321</strain>
    </source>
</reference>
<evidence type="ECO:0000313" key="3">
    <source>
        <dbReference type="Proteomes" id="UP000007886"/>
    </source>
</evidence>